<proteinExistence type="predicted"/>
<protein>
    <submittedName>
        <fullName evidence="1">Uncharacterized protein</fullName>
    </submittedName>
</protein>
<dbReference type="OrthoDB" id="9801870at2"/>
<dbReference type="AlphaFoldDB" id="A0A0D6PJ97"/>
<dbReference type="RefSeq" id="WP_048879856.1">
    <property type="nucleotide sequence ID" value="NZ_BANC01000094.1"/>
</dbReference>
<gene>
    <name evidence="1" type="ORF">Aam_096_030</name>
</gene>
<sequence length="267" mass="30348">MTFIDVWNVETFDDDLLELLWAATGLIQQYLETDHRLFLEREASNHQVYPPSNPYSKPYQALKESLMPFMAERSIRAWHYTRMTDEEVQAMQREGLILSSLEGIKKRLSAQVSAGIILAQNAQRIFESSPFHEQGDIRSGQFWMTSNPISTQSCLVELLLNNWGGEGIYFWQKDTEIKSLLQTIGKARIIEIRAPLDATNSIYSAASNILSTFAGFIGCKSEERGFDFCVTRPLKPEAILHIHSQGDATFEVMGRGYPEGFIETPIE</sequence>
<keyword evidence="2" id="KW-1185">Reference proteome</keyword>
<evidence type="ECO:0000313" key="1">
    <source>
        <dbReference type="EMBL" id="GAN81471.1"/>
    </source>
</evidence>
<evidence type="ECO:0000313" key="2">
    <source>
        <dbReference type="Proteomes" id="UP000032668"/>
    </source>
</evidence>
<accession>A0A0D6PJ97</accession>
<reference evidence="1 2" key="1">
    <citation type="submission" date="2012-11" db="EMBL/GenBank/DDBJ databases">
        <title>Whole genome sequence of Acidocella aminolytica 101 = DSM 11237.</title>
        <authorList>
            <person name="Azuma Y."/>
            <person name="Higashiura N."/>
            <person name="Hirakawa H."/>
            <person name="Matsushita K."/>
        </authorList>
    </citation>
    <scope>NUCLEOTIDE SEQUENCE [LARGE SCALE GENOMIC DNA]</scope>
    <source>
        <strain evidence="2">101 / DSM 11237</strain>
    </source>
</reference>
<organism evidence="1 2">
    <name type="scientific">Acidocella aminolytica 101 = DSM 11237</name>
    <dbReference type="NCBI Taxonomy" id="1120923"/>
    <lineage>
        <taxon>Bacteria</taxon>
        <taxon>Pseudomonadati</taxon>
        <taxon>Pseudomonadota</taxon>
        <taxon>Alphaproteobacteria</taxon>
        <taxon>Acetobacterales</taxon>
        <taxon>Acidocellaceae</taxon>
        <taxon>Acidocella</taxon>
    </lineage>
</organism>
<dbReference type="EMBL" id="BANC01000094">
    <property type="protein sequence ID" value="GAN81471.1"/>
    <property type="molecule type" value="Genomic_DNA"/>
</dbReference>
<dbReference type="Proteomes" id="UP000032668">
    <property type="component" value="Unassembled WGS sequence"/>
</dbReference>
<comment type="caution">
    <text evidence="1">The sequence shown here is derived from an EMBL/GenBank/DDBJ whole genome shotgun (WGS) entry which is preliminary data.</text>
</comment>
<name>A0A0D6PJ97_9PROT</name>